<dbReference type="PANTHER" id="PTHR43249">
    <property type="entry name" value="UDP-N-ACETYL-2-AMINO-2-DEOXY-D-GLUCURONATE OXIDASE"/>
    <property type="match status" value="1"/>
</dbReference>
<dbReference type="InterPro" id="IPR000683">
    <property type="entry name" value="Gfo/Idh/MocA-like_OxRdtase_N"/>
</dbReference>
<dbReference type="Gene3D" id="3.40.50.720">
    <property type="entry name" value="NAD(P)-binding Rossmann-like Domain"/>
    <property type="match status" value="1"/>
</dbReference>
<dbReference type="AlphaFoldDB" id="A0A3P3XMN8"/>
<sequence length="358" mass="39694">MNKKLRFGLIGYGKVAALHARALAAAPHCELVSVSGHNKEKRDAFASQWKLASRDGVHEMVQKDGVEAVLITTPHPRHYFDAMDAFSAGCHVLVEKPLSLSVSEAEEMMRQAQATGRFLSVISQRRWYPACIRIREAIDQGLLGSPLLGQLTILGWRDEEYYRSDPWRGSWEHEGGGVIVNQAPHQFDLLCWYMGEVAEVYGAWANVNHPYIEVDDSAVATVRFKSGGLSSVFISNSQKPGIYAKVHIHGSSGASAGVQTDGGAMFIAGRSGVLEPPYNDLWTVPGQEALREQWHKEDKAFFAGIDATWYFFSLQEEDFARAILEGRTPAVSGRDGLQVARIIEGIYRSNKEGKPVRY</sequence>
<dbReference type="InterPro" id="IPR036291">
    <property type="entry name" value="NAD(P)-bd_dom_sf"/>
</dbReference>
<protein>
    <submittedName>
        <fullName evidence="3">Oxidoreductase domain protein</fullName>
    </submittedName>
</protein>
<dbReference type="SUPFAM" id="SSF55347">
    <property type="entry name" value="Glyceraldehyde-3-phosphate dehydrogenase-like, C-terminal domain"/>
    <property type="match status" value="1"/>
</dbReference>
<dbReference type="GO" id="GO:0000166">
    <property type="term" value="F:nucleotide binding"/>
    <property type="evidence" value="ECO:0007669"/>
    <property type="project" value="InterPro"/>
</dbReference>
<dbReference type="SUPFAM" id="SSF51735">
    <property type="entry name" value="NAD(P)-binding Rossmann-fold domains"/>
    <property type="match status" value="1"/>
</dbReference>
<evidence type="ECO:0000259" key="2">
    <source>
        <dbReference type="Pfam" id="PF22725"/>
    </source>
</evidence>
<evidence type="ECO:0000313" key="3">
    <source>
        <dbReference type="EMBL" id="SLM15900.1"/>
    </source>
</evidence>
<proteinExistence type="predicted"/>
<feature type="domain" description="Gfo/Idh/MocA-like oxidoreductase N-terminal" evidence="1">
    <location>
        <begin position="5"/>
        <end position="121"/>
    </location>
</feature>
<dbReference type="InterPro" id="IPR055170">
    <property type="entry name" value="GFO_IDH_MocA-like_dom"/>
</dbReference>
<dbReference type="InterPro" id="IPR052515">
    <property type="entry name" value="Gfo/Idh/MocA_Oxidoreductase"/>
</dbReference>
<dbReference type="PANTHER" id="PTHR43249:SF1">
    <property type="entry name" value="D-GLUCOSIDE 3-DEHYDROGENASE"/>
    <property type="match status" value="1"/>
</dbReference>
<organism evidence="3">
    <name type="scientific">uncultured spirochete</name>
    <dbReference type="NCBI Taxonomy" id="156406"/>
    <lineage>
        <taxon>Bacteria</taxon>
        <taxon>Pseudomonadati</taxon>
        <taxon>Spirochaetota</taxon>
        <taxon>Spirochaetia</taxon>
        <taxon>Spirochaetales</taxon>
        <taxon>environmental samples</taxon>
    </lineage>
</organism>
<feature type="domain" description="GFO/IDH/MocA-like oxidoreductase" evidence="2">
    <location>
        <begin position="133"/>
        <end position="254"/>
    </location>
</feature>
<dbReference type="Pfam" id="PF01408">
    <property type="entry name" value="GFO_IDH_MocA"/>
    <property type="match status" value="1"/>
</dbReference>
<reference evidence="3" key="1">
    <citation type="submission" date="2017-02" db="EMBL/GenBank/DDBJ databases">
        <authorList>
            <person name="Regsiter A."/>
            <person name="William W."/>
        </authorList>
    </citation>
    <scope>NUCLEOTIDE SEQUENCE</scope>
    <source>
        <strain evidence="3">Bib</strain>
    </source>
</reference>
<dbReference type="Pfam" id="PF22725">
    <property type="entry name" value="GFO_IDH_MocA_C3"/>
    <property type="match status" value="1"/>
</dbReference>
<evidence type="ECO:0000259" key="1">
    <source>
        <dbReference type="Pfam" id="PF01408"/>
    </source>
</evidence>
<dbReference type="EMBL" id="FWDM01000041">
    <property type="protein sequence ID" value="SLM15900.1"/>
    <property type="molecule type" value="Genomic_DNA"/>
</dbReference>
<name>A0A3P3XMN8_9SPIR</name>
<accession>A0A3P3XMN8</accession>
<dbReference type="Gene3D" id="3.30.360.10">
    <property type="entry name" value="Dihydrodipicolinate Reductase, domain 2"/>
    <property type="match status" value="1"/>
</dbReference>
<gene>
    <name evidence="3" type="ORF">SPIROBIBN47_90011</name>
</gene>